<dbReference type="SUPFAM" id="SSF54236">
    <property type="entry name" value="Ubiquitin-like"/>
    <property type="match status" value="1"/>
</dbReference>
<protein>
    <recommendedName>
        <fullName evidence="2">UBL3-like ubiquitin domain-containing protein</fullName>
    </recommendedName>
</protein>
<feature type="domain" description="UBL3-like ubiquitin" evidence="2">
    <location>
        <begin position="174"/>
        <end position="252"/>
    </location>
</feature>
<dbReference type="Proteomes" id="UP000024533">
    <property type="component" value="Unassembled WGS sequence"/>
</dbReference>
<evidence type="ECO:0000313" key="3">
    <source>
        <dbReference type="EMBL" id="KDB25545.1"/>
    </source>
</evidence>
<reference evidence="3 4" key="1">
    <citation type="submission" date="2014-02" db="EMBL/GenBank/DDBJ databases">
        <title>The Genome Sequence of Trichophyton interdigitale MR816.</title>
        <authorList>
            <consortium name="The Broad Institute Genomics Platform"/>
            <person name="Cuomo C.A."/>
            <person name="White T.C."/>
            <person name="Graser Y."/>
            <person name="Martinez-Rossi N."/>
            <person name="Heitman J."/>
            <person name="Young S.K."/>
            <person name="Zeng Q."/>
            <person name="Gargeya S."/>
            <person name="Abouelleil A."/>
            <person name="Alvarado L."/>
            <person name="Chapman S.B."/>
            <person name="Gainer-Dewar J."/>
            <person name="Goldberg J."/>
            <person name="Griggs A."/>
            <person name="Gujja S."/>
            <person name="Hansen M."/>
            <person name="Howarth C."/>
            <person name="Imamovic A."/>
            <person name="Larimer J."/>
            <person name="Martinez D."/>
            <person name="Murphy C."/>
            <person name="Pearson M.D."/>
            <person name="Persinoti G."/>
            <person name="Poon T."/>
            <person name="Priest M."/>
            <person name="Roberts A.D."/>
            <person name="Saif S."/>
            <person name="Shea T.D."/>
            <person name="Sykes S.N."/>
            <person name="Wortman J."/>
            <person name="Nusbaum C."/>
            <person name="Birren B."/>
        </authorList>
    </citation>
    <scope>NUCLEOTIDE SEQUENCE [LARGE SCALE GENOMIC DNA]</scope>
    <source>
        <strain evidence="3 4">MR816</strain>
    </source>
</reference>
<dbReference type="OrthoDB" id="1043111at2759"/>
<dbReference type="InterPro" id="IPR029071">
    <property type="entry name" value="Ubiquitin-like_domsf"/>
</dbReference>
<dbReference type="HOGENOM" id="CLU_055856_0_0_1"/>
<dbReference type="EMBL" id="AOKY01000199">
    <property type="protein sequence ID" value="KDB25545.1"/>
    <property type="molecule type" value="Genomic_DNA"/>
</dbReference>
<dbReference type="STRING" id="1215338.A0A059JCF9"/>
<feature type="compositionally biased region" description="Polar residues" evidence="1">
    <location>
        <begin position="17"/>
        <end position="27"/>
    </location>
</feature>
<feature type="region of interest" description="Disordered" evidence="1">
    <location>
        <begin position="1"/>
        <end position="135"/>
    </location>
</feature>
<dbReference type="OMA" id="SPLSECR"/>
<organism evidence="3 4">
    <name type="scientific">Trichophyton interdigitale (strain MR816)</name>
    <dbReference type="NCBI Taxonomy" id="1215338"/>
    <lineage>
        <taxon>Eukaryota</taxon>
        <taxon>Fungi</taxon>
        <taxon>Dikarya</taxon>
        <taxon>Ascomycota</taxon>
        <taxon>Pezizomycotina</taxon>
        <taxon>Eurotiomycetes</taxon>
        <taxon>Eurotiomycetidae</taxon>
        <taxon>Onygenales</taxon>
        <taxon>Arthrodermataceae</taxon>
        <taxon>Trichophyton</taxon>
    </lineage>
</organism>
<feature type="compositionally biased region" description="Polar residues" evidence="1">
    <location>
        <begin position="37"/>
        <end position="50"/>
    </location>
</feature>
<evidence type="ECO:0000259" key="2">
    <source>
        <dbReference type="Pfam" id="PF13881"/>
    </source>
</evidence>
<dbReference type="InterPro" id="IPR040015">
    <property type="entry name" value="UBL3-like"/>
</dbReference>
<comment type="caution">
    <text evidence="3">The sequence shown here is derived from an EMBL/GenBank/DDBJ whole genome shotgun (WGS) entry which is preliminary data.</text>
</comment>
<dbReference type="InterPro" id="IPR039540">
    <property type="entry name" value="UBL3-like_ubiquitin_dom"/>
</dbReference>
<dbReference type="PANTHER" id="PTHR13169:SF0">
    <property type="entry name" value="UBIQUITIN-LIKE PROTEIN 3"/>
    <property type="match status" value="1"/>
</dbReference>
<feature type="compositionally biased region" description="Basic and acidic residues" evidence="1">
    <location>
        <begin position="252"/>
        <end position="263"/>
    </location>
</feature>
<name>A0A059JCF9_TRIIM</name>
<sequence>MAFVNEAEKGTRADTALNESSVPTTTRPEADDFAHGTSIQTSVVASQENMRTPEGEQGPAVQGAVMDAKEAEPQPSSQQQLSLGQEQQNQQPDSKPEAGGATSISPEEAGQSSIGASVEGQPSVSLSQSTPSSNDGPTLLLNILLTSGGKHPFKLDGKYLRKREVNVADNDPFSMSVYTLKELIWREWRSDWEPRPSSPAAIRLISFGKLLDDKSPLSECRFNREGPNVVHMTIKPQEIVDEEDAKATKSTQSREHEEGERSPGCRCAIL</sequence>
<feature type="compositionally biased region" description="Basic and acidic residues" evidence="1">
    <location>
        <begin position="1"/>
        <end position="12"/>
    </location>
</feature>
<feature type="compositionally biased region" description="Polar residues" evidence="1">
    <location>
        <begin position="102"/>
        <end position="115"/>
    </location>
</feature>
<dbReference type="Gene3D" id="3.10.20.90">
    <property type="entry name" value="Phosphatidylinositol 3-kinase Catalytic Subunit, Chain A, domain 1"/>
    <property type="match status" value="1"/>
</dbReference>
<dbReference type="Pfam" id="PF13881">
    <property type="entry name" value="Rad60-SLD_2"/>
    <property type="match status" value="1"/>
</dbReference>
<evidence type="ECO:0000256" key="1">
    <source>
        <dbReference type="SAM" id="MobiDB-lite"/>
    </source>
</evidence>
<gene>
    <name evidence="3" type="ORF">H109_02655</name>
</gene>
<proteinExistence type="predicted"/>
<evidence type="ECO:0000313" key="4">
    <source>
        <dbReference type="Proteomes" id="UP000024533"/>
    </source>
</evidence>
<dbReference type="AlphaFoldDB" id="A0A059JCF9"/>
<dbReference type="PANTHER" id="PTHR13169">
    <property type="entry name" value="UBIQUITIN-LIKE PROTEIN 3 HCG-1 PROTEIN"/>
    <property type="match status" value="1"/>
</dbReference>
<feature type="region of interest" description="Disordered" evidence="1">
    <location>
        <begin position="239"/>
        <end position="270"/>
    </location>
</feature>
<feature type="compositionally biased region" description="Low complexity" evidence="1">
    <location>
        <begin position="121"/>
        <end position="133"/>
    </location>
</feature>
<accession>A0A059JCF9</accession>
<feature type="compositionally biased region" description="Low complexity" evidence="1">
    <location>
        <begin position="73"/>
        <end position="92"/>
    </location>
</feature>
<keyword evidence="4" id="KW-1185">Reference proteome</keyword>